<keyword evidence="6" id="KW-0408">Iron</keyword>
<feature type="chain" id="PRO_5046973704" description="Heme haloperoxidase family profile domain-containing protein" evidence="8">
    <location>
        <begin position="28"/>
        <end position="261"/>
    </location>
</feature>
<organism evidence="10 11">
    <name type="scientific">Basidiobolus ranarum</name>
    <dbReference type="NCBI Taxonomy" id="34480"/>
    <lineage>
        <taxon>Eukaryota</taxon>
        <taxon>Fungi</taxon>
        <taxon>Fungi incertae sedis</taxon>
        <taxon>Zoopagomycota</taxon>
        <taxon>Entomophthoromycotina</taxon>
        <taxon>Basidiobolomycetes</taxon>
        <taxon>Basidiobolales</taxon>
        <taxon>Basidiobolaceae</taxon>
        <taxon>Basidiobolus</taxon>
    </lineage>
</organism>
<name>A0ABR2W3D4_9FUNG</name>
<protein>
    <recommendedName>
        <fullName evidence="9">Heme haloperoxidase family profile domain-containing protein</fullName>
    </recommendedName>
</protein>
<keyword evidence="8" id="KW-0732">Signal</keyword>
<dbReference type="Pfam" id="PF01328">
    <property type="entry name" value="Peroxidase_2"/>
    <property type="match status" value="1"/>
</dbReference>
<keyword evidence="11" id="KW-1185">Reference proteome</keyword>
<evidence type="ECO:0000313" key="10">
    <source>
        <dbReference type="EMBL" id="KAK9718609.1"/>
    </source>
</evidence>
<dbReference type="InterPro" id="IPR000028">
    <property type="entry name" value="Chloroperoxidase"/>
</dbReference>
<feature type="domain" description="Heme haloperoxidase family profile" evidence="9">
    <location>
        <begin position="40"/>
        <end position="252"/>
    </location>
</feature>
<reference evidence="10 11" key="1">
    <citation type="submission" date="2023-04" db="EMBL/GenBank/DDBJ databases">
        <title>Genome of Basidiobolus ranarum AG-B5.</title>
        <authorList>
            <person name="Stajich J.E."/>
            <person name="Carter-House D."/>
            <person name="Gryganskyi A."/>
        </authorList>
    </citation>
    <scope>NUCLEOTIDE SEQUENCE [LARGE SCALE GENOMIC DNA]</scope>
    <source>
        <strain evidence="10 11">AG-B5</strain>
    </source>
</reference>
<evidence type="ECO:0000256" key="6">
    <source>
        <dbReference type="ARBA" id="ARBA00023004"/>
    </source>
</evidence>
<comment type="similarity">
    <text evidence="7">Belongs to the chloroperoxidase family.</text>
</comment>
<gene>
    <name evidence="10" type="ORF">K7432_005331</name>
</gene>
<comment type="caution">
    <text evidence="10">The sequence shown here is derived from an EMBL/GenBank/DDBJ whole genome shotgun (WGS) entry which is preliminary data.</text>
</comment>
<keyword evidence="3" id="KW-0349">Heme</keyword>
<evidence type="ECO:0000256" key="5">
    <source>
        <dbReference type="ARBA" id="ARBA00023002"/>
    </source>
</evidence>
<evidence type="ECO:0000256" key="8">
    <source>
        <dbReference type="SAM" id="SignalP"/>
    </source>
</evidence>
<proteinExistence type="inferred from homology"/>
<evidence type="ECO:0000256" key="7">
    <source>
        <dbReference type="ARBA" id="ARBA00025795"/>
    </source>
</evidence>
<dbReference type="SUPFAM" id="SSF47571">
    <property type="entry name" value="Cloroperoxidase"/>
    <property type="match status" value="1"/>
</dbReference>
<dbReference type="PANTHER" id="PTHR33577:SF9">
    <property type="entry name" value="PEROXIDASE STCC"/>
    <property type="match status" value="1"/>
</dbReference>
<dbReference type="PROSITE" id="PS51405">
    <property type="entry name" value="HEME_HALOPEROXIDASE"/>
    <property type="match status" value="1"/>
</dbReference>
<evidence type="ECO:0000256" key="2">
    <source>
        <dbReference type="ARBA" id="ARBA00022559"/>
    </source>
</evidence>
<evidence type="ECO:0000256" key="3">
    <source>
        <dbReference type="ARBA" id="ARBA00022617"/>
    </source>
</evidence>
<keyword evidence="5" id="KW-0560">Oxidoreductase</keyword>
<dbReference type="PANTHER" id="PTHR33577">
    <property type="entry name" value="STERIGMATOCYSTIN BIOSYNTHESIS PEROXIDASE STCC-RELATED"/>
    <property type="match status" value="1"/>
</dbReference>
<dbReference type="Gene3D" id="1.10.489.10">
    <property type="entry name" value="Chloroperoxidase-like"/>
    <property type="match status" value="1"/>
</dbReference>
<keyword evidence="2" id="KW-0575">Peroxidase</keyword>
<sequence>MWYSTKATISLLSWLPSITVFGQLVSGSPNFEGPHGLVAGGHHWEKPSDAIRGPCPVMNTLANHGYLPRSGRNITIFQMRNGMREALNIPPIVRDVLTEMIFNKIGKFTETSFVLPDLREMKFHNFIEHDFSLSRQDTNLGDPVNADPELLKQLEEASSEEDMYTLDDLVKLSNKRMKHSLKYNPLVTYNFRTKGTMHLEIALFLDIFGKNNTVSKQTLMDIFARERLPEHFQKSETANFASFVATLLEVAIKSKLFNPEM</sequence>
<dbReference type="EMBL" id="JASJQH010007082">
    <property type="protein sequence ID" value="KAK9718609.1"/>
    <property type="molecule type" value="Genomic_DNA"/>
</dbReference>
<accession>A0ABR2W3D4</accession>
<evidence type="ECO:0000256" key="1">
    <source>
        <dbReference type="ARBA" id="ARBA00001970"/>
    </source>
</evidence>
<evidence type="ECO:0000313" key="11">
    <source>
        <dbReference type="Proteomes" id="UP001479436"/>
    </source>
</evidence>
<dbReference type="Proteomes" id="UP001479436">
    <property type="component" value="Unassembled WGS sequence"/>
</dbReference>
<dbReference type="InterPro" id="IPR036851">
    <property type="entry name" value="Chloroperoxidase-like_sf"/>
</dbReference>
<keyword evidence="4" id="KW-0479">Metal-binding</keyword>
<evidence type="ECO:0000259" key="9">
    <source>
        <dbReference type="PROSITE" id="PS51405"/>
    </source>
</evidence>
<comment type="cofactor">
    <cofactor evidence="1">
        <name>heme b</name>
        <dbReference type="ChEBI" id="CHEBI:60344"/>
    </cofactor>
</comment>
<feature type="signal peptide" evidence="8">
    <location>
        <begin position="1"/>
        <end position="27"/>
    </location>
</feature>
<evidence type="ECO:0000256" key="4">
    <source>
        <dbReference type="ARBA" id="ARBA00022723"/>
    </source>
</evidence>